<dbReference type="EMBL" id="MU167251">
    <property type="protein sequence ID" value="KAG0147131.1"/>
    <property type="molecule type" value="Genomic_DNA"/>
</dbReference>
<evidence type="ECO:0000313" key="2">
    <source>
        <dbReference type="Proteomes" id="UP000886653"/>
    </source>
</evidence>
<sequence length="167" mass="17792">MASRSTSQMWKSSTFGARFGEGQSGQLIVPDPTDLRREVEIIDKGDGGMYSEDSKRQRFARSGRRCNWCFPYPCVFSGASGFESSLAKLFGTAGGSKKISGRSAESGAKVLQTSSKGLHDVACHSIDGLKEPGLAWLGAPAAGAVAEFQMAKLYASALMTATLFAHR</sequence>
<dbReference type="Proteomes" id="UP000886653">
    <property type="component" value="Unassembled WGS sequence"/>
</dbReference>
<comment type="caution">
    <text evidence="1">The sequence shown here is derived from an EMBL/GenBank/DDBJ whole genome shotgun (WGS) entry which is preliminary data.</text>
</comment>
<reference evidence="1" key="1">
    <citation type="submission" date="2013-11" db="EMBL/GenBank/DDBJ databases">
        <title>Genome sequence of the fusiform rust pathogen reveals effectors for host alternation and coevolution with pine.</title>
        <authorList>
            <consortium name="DOE Joint Genome Institute"/>
            <person name="Smith K."/>
            <person name="Pendleton A."/>
            <person name="Kubisiak T."/>
            <person name="Anderson C."/>
            <person name="Salamov A."/>
            <person name="Aerts A."/>
            <person name="Riley R."/>
            <person name="Clum A."/>
            <person name="Lindquist E."/>
            <person name="Ence D."/>
            <person name="Campbell M."/>
            <person name="Kronenberg Z."/>
            <person name="Feau N."/>
            <person name="Dhillon B."/>
            <person name="Hamelin R."/>
            <person name="Burleigh J."/>
            <person name="Smith J."/>
            <person name="Yandell M."/>
            <person name="Nelson C."/>
            <person name="Grigoriev I."/>
            <person name="Davis J."/>
        </authorList>
    </citation>
    <scope>NUCLEOTIDE SEQUENCE</scope>
    <source>
        <strain evidence="1">G11</strain>
    </source>
</reference>
<accession>A0A9P6NHL3</accession>
<proteinExistence type="predicted"/>
<dbReference type="AlphaFoldDB" id="A0A9P6NHL3"/>
<protein>
    <submittedName>
        <fullName evidence="1">Uncharacterized protein</fullName>
    </submittedName>
</protein>
<evidence type="ECO:0000313" key="1">
    <source>
        <dbReference type="EMBL" id="KAG0147131.1"/>
    </source>
</evidence>
<name>A0A9P6NHL3_9BASI</name>
<keyword evidence="2" id="KW-1185">Reference proteome</keyword>
<organism evidence="1 2">
    <name type="scientific">Cronartium quercuum f. sp. fusiforme G11</name>
    <dbReference type="NCBI Taxonomy" id="708437"/>
    <lineage>
        <taxon>Eukaryota</taxon>
        <taxon>Fungi</taxon>
        <taxon>Dikarya</taxon>
        <taxon>Basidiomycota</taxon>
        <taxon>Pucciniomycotina</taxon>
        <taxon>Pucciniomycetes</taxon>
        <taxon>Pucciniales</taxon>
        <taxon>Coleosporiaceae</taxon>
        <taxon>Cronartium</taxon>
    </lineage>
</organism>
<gene>
    <name evidence="1" type="ORF">CROQUDRAFT_91761</name>
</gene>